<feature type="domain" description="No apical meristem-associated C-terminal" evidence="3">
    <location>
        <begin position="9"/>
        <end position="172"/>
    </location>
</feature>
<evidence type="ECO:0000313" key="4">
    <source>
        <dbReference type="EMBL" id="WOH00100.1"/>
    </source>
</evidence>
<feature type="compositionally biased region" description="Polar residues" evidence="2">
    <location>
        <begin position="42"/>
        <end position="54"/>
    </location>
</feature>
<dbReference type="InterPro" id="IPR029466">
    <property type="entry name" value="NAM-associated_C"/>
</dbReference>
<reference evidence="4" key="2">
    <citation type="submission" date="2022-03" db="EMBL/GenBank/DDBJ databases">
        <title>Draft title - Genomic analysis of global carrot germplasm unveils the trajectory of domestication and the origin of high carotenoid orange carrot.</title>
        <authorList>
            <person name="Iorizzo M."/>
            <person name="Ellison S."/>
            <person name="Senalik D."/>
            <person name="Macko-Podgorni A."/>
            <person name="Grzebelus D."/>
            <person name="Bostan H."/>
            <person name="Rolling W."/>
            <person name="Curaba J."/>
            <person name="Simon P."/>
        </authorList>
    </citation>
    <scope>NUCLEOTIDE SEQUENCE</scope>
    <source>
        <tissue evidence="4">Leaf</tissue>
    </source>
</reference>
<dbReference type="Pfam" id="PF14303">
    <property type="entry name" value="NAM-associated"/>
    <property type="match status" value="1"/>
</dbReference>
<evidence type="ECO:0000259" key="3">
    <source>
        <dbReference type="Pfam" id="PF14303"/>
    </source>
</evidence>
<gene>
    <name evidence="4" type="ORF">DCAR_0519457</name>
</gene>
<dbReference type="EMBL" id="CP093347">
    <property type="protein sequence ID" value="WOH00100.1"/>
    <property type="molecule type" value="Genomic_DNA"/>
</dbReference>
<protein>
    <recommendedName>
        <fullName evidence="3">No apical meristem-associated C-terminal domain-containing protein</fullName>
    </recommendedName>
</protein>
<evidence type="ECO:0000256" key="2">
    <source>
        <dbReference type="SAM" id="MobiDB-lite"/>
    </source>
</evidence>
<feature type="coiled-coil region" evidence="1">
    <location>
        <begin position="109"/>
        <end position="148"/>
    </location>
</feature>
<dbReference type="AlphaFoldDB" id="A0AAF0X2R9"/>
<reference evidence="4" key="1">
    <citation type="journal article" date="2016" name="Nat. Genet.">
        <title>A high-quality carrot genome assembly provides new insights into carotenoid accumulation and asterid genome evolution.</title>
        <authorList>
            <person name="Iorizzo M."/>
            <person name="Ellison S."/>
            <person name="Senalik D."/>
            <person name="Zeng P."/>
            <person name="Satapoomin P."/>
            <person name="Huang J."/>
            <person name="Bowman M."/>
            <person name="Iovene M."/>
            <person name="Sanseverino W."/>
            <person name="Cavagnaro P."/>
            <person name="Yildiz M."/>
            <person name="Macko-Podgorni A."/>
            <person name="Moranska E."/>
            <person name="Grzebelus E."/>
            <person name="Grzebelus D."/>
            <person name="Ashrafi H."/>
            <person name="Zheng Z."/>
            <person name="Cheng S."/>
            <person name="Spooner D."/>
            <person name="Van Deynze A."/>
            <person name="Simon P."/>
        </authorList>
    </citation>
    <scope>NUCLEOTIDE SEQUENCE</scope>
    <source>
        <tissue evidence="4">Leaf</tissue>
    </source>
</reference>
<evidence type="ECO:0000313" key="5">
    <source>
        <dbReference type="Proteomes" id="UP000077755"/>
    </source>
</evidence>
<accession>A0AAF0X2R9</accession>
<proteinExistence type="predicted"/>
<organism evidence="4 5">
    <name type="scientific">Daucus carota subsp. sativus</name>
    <name type="common">Carrot</name>
    <dbReference type="NCBI Taxonomy" id="79200"/>
    <lineage>
        <taxon>Eukaryota</taxon>
        <taxon>Viridiplantae</taxon>
        <taxon>Streptophyta</taxon>
        <taxon>Embryophyta</taxon>
        <taxon>Tracheophyta</taxon>
        <taxon>Spermatophyta</taxon>
        <taxon>Magnoliopsida</taxon>
        <taxon>eudicotyledons</taxon>
        <taxon>Gunneridae</taxon>
        <taxon>Pentapetalae</taxon>
        <taxon>asterids</taxon>
        <taxon>campanulids</taxon>
        <taxon>Apiales</taxon>
        <taxon>Apiaceae</taxon>
        <taxon>Apioideae</taxon>
        <taxon>Scandiceae</taxon>
        <taxon>Daucinae</taxon>
        <taxon>Daucus</taxon>
        <taxon>Daucus sect. Daucus</taxon>
    </lineage>
</organism>
<evidence type="ECO:0000256" key="1">
    <source>
        <dbReference type="SAM" id="Coils"/>
    </source>
</evidence>
<dbReference type="Proteomes" id="UP000077755">
    <property type="component" value="Chromosome 5"/>
</dbReference>
<keyword evidence="1" id="KW-0175">Coiled coil</keyword>
<feature type="region of interest" description="Disordered" evidence="2">
    <location>
        <begin position="28"/>
        <end position="66"/>
    </location>
</feature>
<sequence>MYERVMKEKFMFIRHWNALKFSPKYQASLAKKNKPAKDKDASSQSVDSQIPTSLESDEMMERPIRRKATKRLKRVVNEAKDEEGLEILKTMQKDTLAIASSRTESVQMSLQLQKEMRQLQKEKLQLRLAKEERERQKEERERQVYEASIMAIDTSKMLPDQAKYYDALKARIKRNIS</sequence>
<keyword evidence="5" id="KW-1185">Reference proteome</keyword>
<name>A0AAF0X2R9_DAUCS</name>